<accession>A0ABS0X782</accession>
<dbReference type="EMBL" id="JAEKOZ010000010">
    <property type="protein sequence ID" value="MBJ3809067.1"/>
    <property type="molecule type" value="Genomic_DNA"/>
</dbReference>
<feature type="domain" description="Beta-ketoacyl synthase-like N-terminal" evidence="2">
    <location>
        <begin position="34"/>
        <end position="162"/>
    </location>
</feature>
<evidence type="ECO:0000259" key="2">
    <source>
        <dbReference type="Pfam" id="PF00109"/>
    </source>
</evidence>
<dbReference type="PANTHER" id="PTHR11712:SF336">
    <property type="entry name" value="3-OXOACYL-[ACYL-CARRIER-PROTEIN] SYNTHASE, MITOCHONDRIAL"/>
    <property type="match status" value="1"/>
</dbReference>
<proteinExistence type="predicted"/>
<gene>
    <name evidence="3" type="ORF">JGB26_18405</name>
</gene>
<dbReference type="Proteomes" id="UP000634780">
    <property type="component" value="Unassembled WGS sequence"/>
</dbReference>
<dbReference type="RefSeq" id="WP_190117313.1">
    <property type="nucleotide sequence ID" value="NZ_BMVR01000007.1"/>
</dbReference>
<protein>
    <recommendedName>
        <fullName evidence="2">Beta-ketoacyl synthase-like N-terminal domain-containing protein</fullName>
    </recommendedName>
</protein>
<evidence type="ECO:0000256" key="1">
    <source>
        <dbReference type="ARBA" id="ARBA00022679"/>
    </source>
</evidence>
<dbReference type="Pfam" id="PF00109">
    <property type="entry name" value="ketoacyl-synt"/>
    <property type="match status" value="1"/>
</dbReference>
<dbReference type="Gene3D" id="3.40.47.10">
    <property type="match status" value="1"/>
</dbReference>
<dbReference type="InterPro" id="IPR016039">
    <property type="entry name" value="Thiolase-like"/>
</dbReference>
<dbReference type="PANTHER" id="PTHR11712">
    <property type="entry name" value="POLYKETIDE SYNTHASE-RELATED"/>
    <property type="match status" value="1"/>
</dbReference>
<dbReference type="SUPFAM" id="SSF53901">
    <property type="entry name" value="Thiolase-like"/>
    <property type="match status" value="2"/>
</dbReference>
<sequence>MSAPAVVRAAITGVGWAVAGPGFDPVTELVGRGMRHKDRSSRFAVRAARRALDDAGLLGAPELAGAAVVVSSNFGNLDPVCDTVTTIATSGSTGISPMRLPQLSSAVSAAWIALDHGIRGPNLTLCNGVSSGLDAVAAARNLIAAGRATAALVVGVEPDSPPVARLHGETAGTRWLDGAVGLVVEPVRHAVDRGARIRAEIGGYGRAGDERSAVRAAGATAVRRRLGDEATARFGRCSGALGVVQCALAVERLDDEAVLAVAGAGTGESDGTSVSALVLAPPRGRDT</sequence>
<reference evidence="3 4" key="1">
    <citation type="submission" date="2020-12" db="EMBL/GenBank/DDBJ databases">
        <title>Streptomyces typhae sp. nov., a novel endophytic actinomycete isolated from the root of cattail pollen (Typha angustifolia L.).</title>
        <authorList>
            <person name="Peng C."/>
            <person name="Liu C."/>
        </authorList>
    </citation>
    <scope>NUCLEOTIDE SEQUENCE [LARGE SCALE GENOMIC DNA]</scope>
    <source>
        <strain evidence="3 4">JCM 4753</strain>
    </source>
</reference>
<dbReference type="InterPro" id="IPR000794">
    <property type="entry name" value="Beta-ketoacyl_synthase"/>
</dbReference>
<keyword evidence="1" id="KW-0808">Transferase</keyword>
<organism evidence="3 4">
    <name type="scientific">Streptomyces flavofungini</name>
    <dbReference type="NCBI Taxonomy" id="68200"/>
    <lineage>
        <taxon>Bacteria</taxon>
        <taxon>Bacillati</taxon>
        <taxon>Actinomycetota</taxon>
        <taxon>Actinomycetes</taxon>
        <taxon>Kitasatosporales</taxon>
        <taxon>Streptomycetaceae</taxon>
        <taxon>Streptomyces</taxon>
    </lineage>
</organism>
<evidence type="ECO:0000313" key="3">
    <source>
        <dbReference type="EMBL" id="MBJ3809067.1"/>
    </source>
</evidence>
<dbReference type="InterPro" id="IPR014030">
    <property type="entry name" value="Ketoacyl_synth_N"/>
</dbReference>
<comment type="caution">
    <text evidence="3">The sequence shown here is derived from an EMBL/GenBank/DDBJ whole genome shotgun (WGS) entry which is preliminary data.</text>
</comment>
<keyword evidence="4" id="KW-1185">Reference proteome</keyword>
<name>A0ABS0X782_9ACTN</name>
<evidence type="ECO:0000313" key="4">
    <source>
        <dbReference type="Proteomes" id="UP000634780"/>
    </source>
</evidence>